<name>A0A6J5Z4S2_9ZZZZ</name>
<feature type="transmembrane region" description="Helical" evidence="1">
    <location>
        <begin position="131"/>
        <end position="150"/>
    </location>
</feature>
<dbReference type="EMBL" id="CAESAO010000010">
    <property type="protein sequence ID" value="CAB4336388.1"/>
    <property type="molecule type" value="Genomic_DNA"/>
</dbReference>
<keyword evidence="1" id="KW-1133">Transmembrane helix</keyword>
<reference evidence="3" key="1">
    <citation type="submission" date="2020-05" db="EMBL/GenBank/DDBJ databases">
        <authorList>
            <person name="Chiriac C."/>
            <person name="Salcher M."/>
            <person name="Ghai R."/>
            <person name="Kavagutti S V."/>
        </authorList>
    </citation>
    <scope>NUCLEOTIDE SEQUENCE</scope>
</reference>
<feature type="transmembrane region" description="Helical" evidence="1">
    <location>
        <begin position="247"/>
        <end position="265"/>
    </location>
</feature>
<evidence type="ECO:0000256" key="1">
    <source>
        <dbReference type="SAM" id="Phobius"/>
    </source>
</evidence>
<dbReference type="GO" id="GO:0016020">
    <property type="term" value="C:membrane"/>
    <property type="evidence" value="ECO:0007669"/>
    <property type="project" value="InterPro"/>
</dbReference>
<organism evidence="3">
    <name type="scientific">freshwater metagenome</name>
    <dbReference type="NCBI Taxonomy" id="449393"/>
    <lineage>
        <taxon>unclassified sequences</taxon>
        <taxon>metagenomes</taxon>
        <taxon>ecological metagenomes</taxon>
    </lineage>
</organism>
<dbReference type="AlphaFoldDB" id="A0A6J5Z4S2"/>
<feature type="transmembrane region" description="Helical" evidence="1">
    <location>
        <begin position="218"/>
        <end position="235"/>
    </location>
</feature>
<feature type="transmembrane region" description="Helical" evidence="1">
    <location>
        <begin position="106"/>
        <end position="124"/>
    </location>
</feature>
<feature type="transmembrane region" description="Helical" evidence="1">
    <location>
        <begin position="156"/>
        <end position="176"/>
    </location>
</feature>
<feature type="transmembrane region" description="Helical" evidence="1">
    <location>
        <begin position="80"/>
        <end position="100"/>
    </location>
</feature>
<dbReference type="SUPFAM" id="SSF103481">
    <property type="entry name" value="Multidrug resistance efflux transporter EmrE"/>
    <property type="match status" value="1"/>
</dbReference>
<gene>
    <name evidence="3" type="ORF">UFOPK3522_00216</name>
</gene>
<dbReference type="InterPro" id="IPR000620">
    <property type="entry name" value="EamA_dom"/>
</dbReference>
<sequence length="304" mass="31438">MTVTAVPDDIEHEDGPLSRVSPLVLVLAATVSVQFGAALAVTLFDRVGAVGSTFLRLALASLMLVAVSRPKIKGWTGAQYRLALAFGLSLGVTNMLYYAALGRLPVAVTVTIEFLGPISVAAAYSRRWVEGLWVLLAAGGIVLMTAPWSHTGALDPVGVALALMAAAGWATYILLVARAGKLFSGRDVLTIAMVVATAAAAVPGILDGGRMLLDPSVLAVGVVVAILSMVIPFSFEFEALRRMPARVFGVLMSLEPAVAVVAGIIVLNQRLALRELIAIALVVIASIGVTRSAPAPPPVAAIEG</sequence>
<feature type="domain" description="EamA" evidence="2">
    <location>
        <begin position="158"/>
        <end position="290"/>
    </location>
</feature>
<protein>
    <submittedName>
        <fullName evidence="3">Unannotated protein</fullName>
    </submittedName>
</protein>
<proteinExistence type="predicted"/>
<feature type="transmembrane region" description="Helical" evidence="1">
    <location>
        <begin position="23"/>
        <end position="44"/>
    </location>
</feature>
<keyword evidence="1" id="KW-0472">Membrane</keyword>
<evidence type="ECO:0000259" key="2">
    <source>
        <dbReference type="Pfam" id="PF00892"/>
    </source>
</evidence>
<keyword evidence="1" id="KW-0812">Transmembrane</keyword>
<dbReference type="Pfam" id="PF00892">
    <property type="entry name" value="EamA"/>
    <property type="match status" value="1"/>
</dbReference>
<dbReference type="InterPro" id="IPR037185">
    <property type="entry name" value="EmrE-like"/>
</dbReference>
<feature type="transmembrane region" description="Helical" evidence="1">
    <location>
        <begin position="50"/>
        <end position="68"/>
    </location>
</feature>
<accession>A0A6J5Z4S2</accession>
<feature type="transmembrane region" description="Helical" evidence="1">
    <location>
        <begin position="188"/>
        <end position="206"/>
    </location>
</feature>
<evidence type="ECO:0000313" key="3">
    <source>
        <dbReference type="EMBL" id="CAB4336388.1"/>
    </source>
</evidence>